<name>A0A2G9CDK3_9BURK</name>
<dbReference type="Gene3D" id="3.30.230.10">
    <property type="match status" value="1"/>
</dbReference>
<dbReference type="Pfam" id="PF00288">
    <property type="entry name" value="GHMP_kinases_N"/>
    <property type="match status" value="1"/>
</dbReference>
<accession>A0A2G9CDK3</accession>
<evidence type="ECO:0000259" key="14">
    <source>
        <dbReference type="Pfam" id="PF10509"/>
    </source>
</evidence>
<proteinExistence type="inferred from homology"/>
<keyword evidence="6 15" id="KW-0418">Kinase</keyword>
<dbReference type="NCBIfam" id="TIGR00131">
    <property type="entry name" value="gal_kin"/>
    <property type="match status" value="1"/>
</dbReference>
<dbReference type="AlphaFoldDB" id="A0A2G9CDK3"/>
<evidence type="ECO:0000256" key="7">
    <source>
        <dbReference type="ARBA" id="ARBA00022840"/>
    </source>
</evidence>
<keyword evidence="2" id="KW-0963">Cytoplasm</keyword>
<sequence length="395" mass="41235">MTSASTALPPTALAAVRAFTERHGVAPTVLARAPGRVNLIGEHTDYNDGFVLPVAIDRDTWVAAGPREDGQVDALALDEQQADDRFALSAEPPHFPGGGWRDHVRGTLAQLAAELPTLAGMNLVIAGDVPMGAGLSSSASLALALLRAAQRLAGDTRLDGKRLARLAQQAENRFVGCQCGIMDQLASAEGRAGHALLIDCRSLDTEPVPLPAGTALLIAHSRVRRGLVDSAYNERRRQCEAAAAGVGAKALRDATLAQLEAADLDDKTFRRGRHIVTENERVIAATHALRAGDMRQLGLLMKQSHASMRDDFEITVPAVDQLAALLQDVIGDTGGARMTGGGFGGCVIALLPRALVPTAVQALEQGYRSPEGLPALVYLCEAGPGAEAGPAAVSG</sequence>
<dbReference type="GO" id="GO:0006012">
    <property type="term" value="P:galactose metabolic process"/>
    <property type="evidence" value="ECO:0007669"/>
    <property type="project" value="UniProtKB-UniRule"/>
</dbReference>
<dbReference type="Pfam" id="PF10509">
    <property type="entry name" value="GalKase_gal_bdg"/>
    <property type="match status" value="1"/>
</dbReference>
<dbReference type="InterPro" id="IPR006204">
    <property type="entry name" value="GHMP_kinase_N_dom"/>
</dbReference>
<keyword evidence="4" id="KW-0479">Metal-binding</keyword>
<dbReference type="EMBL" id="PEOG01000009">
    <property type="protein sequence ID" value="PIM54503.1"/>
    <property type="molecule type" value="Genomic_DNA"/>
</dbReference>
<dbReference type="FunFam" id="3.30.230.10:FF:000017">
    <property type="entry name" value="Galactokinase"/>
    <property type="match status" value="1"/>
</dbReference>
<dbReference type="Proteomes" id="UP000231501">
    <property type="component" value="Unassembled WGS sequence"/>
</dbReference>
<evidence type="ECO:0000256" key="8">
    <source>
        <dbReference type="ARBA" id="ARBA00022842"/>
    </source>
</evidence>
<evidence type="ECO:0000256" key="6">
    <source>
        <dbReference type="ARBA" id="ARBA00022777"/>
    </source>
</evidence>
<dbReference type="FunFam" id="3.30.70.890:FF:000001">
    <property type="entry name" value="Galactokinase"/>
    <property type="match status" value="1"/>
</dbReference>
<dbReference type="GO" id="GO:0005524">
    <property type="term" value="F:ATP binding"/>
    <property type="evidence" value="ECO:0007669"/>
    <property type="project" value="UniProtKB-UniRule"/>
</dbReference>
<dbReference type="EC" id="2.7.1.6" evidence="11"/>
<dbReference type="PROSITE" id="PS00106">
    <property type="entry name" value="GALACTOKINASE"/>
    <property type="match status" value="1"/>
</dbReference>
<dbReference type="GO" id="GO:0004335">
    <property type="term" value="F:galactokinase activity"/>
    <property type="evidence" value="ECO:0007669"/>
    <property type="project" value="UniProtKB-UniRule"/>
</dbReference>
<dbReference type="SUPFAM" id="SSF54211">
    <property type="entry name" value="Ribosomal protein S5 domain 2-like"/>
    <property type="match status" value="1"/>
</dbReference>
<dbReference type="InterPro" id="IPR019539">
    <property type="entry name" value="GalKase_N"/>
</dbReference>
<dbReference type="InterPro" id="IPR014721">
    <property type="entry name" value="Ribsml_uS5_D2-typ_fold_subgr"/>
</dbReference>
<evidence type="ECO:0000313" key="15">
    <source>
        <dbReference type="EMBL" id="PIM54503.1"/>
    </source>
</evidence>
<evidence type="ECO:0000256" key="9">
    <source>
        <dbReference type="ARBA" id="ARBA00023144"/>
    </source>
</evidence>
<keyword evidence="9" id="KW-0299">Galactose metabolism</keyword>
<keyword evidence="10" id="KW-0119">Carbohydrate metabolism</keyword>
<feature type="domain" description="GHMP kinase C-terminal" evidence="13">
    <location>
        <begin position="287"/>
        <end position="367"/>
    </location>
</feature>
<evidence type="ECO:0000256" key="4">
    <source>
        <dbReference type="ARBA" id="ARBA00022723"/>
    </source>
</evidence>
<evidence type="ECO:0000259" key="12">
    <source>
        <dbReference type="Pfam" id="PF00288"/>
    </source>
</evidence>
<dbReference type="GO" id="GO:0046872">
    <property type="term" value="F:metal ion binding"/>
    <property type="evidence" value="ECO:0007669"/>
    <property type="project" value="UniProtKB-KW"/>
</dbReference>
<dbReference type="PRINTS" id="PR00959">
    <property type="entry name" value="MEVGALKINASE"/>
</dbReference>
<dbReference type="SUPFAM" id="SSF55060">
    <property type="entry name" value="GHMP Kinase, C-terminal domain"/>
    <property type="match status" value="1"/>
</dbReference>
<dbReference type="PRINTS" id="PR00473">
    <property type="entry name" value="GALCTOKINASE"/>
</dbReference>
<dbReference type="OrthoDB" id="250531at2"/>
<dbReference type="InterPro" id="IPR000705">
    <property type="entry name" value="Galactokinase"/>
</dbReference>
<keyword evidence="16" id="KW-1185">Reference proteome</keyword>
<keyword evidence="7" id="KW-0067">ATP-binding</keyword>
<keyword evidence="3" id="KW-0808">Transferase</keyword>
<evidence type="ECO:0000313" key="16">
    <source>
        <dbReference type="Proteomes" id="UP000231501"/>
    </source>
</evidence>
<dbReference type="Gene3D" id="3.30.70.890">
    <property type="entry name" value="GHMP kinase, C-terminal domain"/>
    <property type="match status" value="1"/>
</dbReference>
<dbReference type="RefSeq" id="WP_099860117.1">
    <property type="nucleotide sequence ID" value="NZ_PEOG01000009.1"/>
</dbReference>
<dbReference type="InterPro" id="IPR006206">
    <property type="entry name" value="Mevalonate/galactokinase"/>
</dbReference>
<dbReference type="PIRSF" id="PIRSF000530">
    <property type="entry name" value="Galactokinase"/>
    <property type="match status" value="1"/>
</dbReference>
<comment type="similarity">
    <text evidence="1">Belongs to the GHMP kinase family. GalK subfamily.</text>
</comment>
<evidence type="ECO:0000259" key="13">
    <source>
        <dbReference type="Pfam" id="PF08544"/>
    </source>
</evidence>
<dbReference type="InterPro" id="IPR020568">
    <property type="entry name" value="Ribosomal_Su5_D2-typ_SF"/>
</dbReference>
<keyword evidence="5" id="KW-0547">Nucleotide-binding</keyword>
<dbReference type="InterPro" id="IPR006203">
    <property type="entry name" value="GHMP_knse_ATP-bd_CS"/>
</dbReference>
<comment type="caution">
    <text evidence="15">The sequence shown here is derived from an EMBL/GenBank/DDBJ whole genome shotgun (WGS) entry which is preliminary data.</text>
</comment>
<dbReference type="PROSITE" id="PS00627">
    <property type="entry name" value="GHMP_KINASES_ATP"/>
    <property type="match status" value="1"/>
</dbReference>
<evidence type="ECO:0000256" key="5">
    <source>
        <dbReference type="ARBA" id="ARBA00022741"/>
    </source>
</evidence>
<evidence type="ECO:0000256" key="2">
    <source>
        <dbReference type="ARBA" id="ARBA00022490"/>
    </source>
</evidence>
<protein>
    <recommendedName>
        <fullName evidence="11">Galactokinase</fullName>
        <ecNumber evidence="11">2.7.1.6</ecNumber>
    </recommendedName>
</protein>
<evidence type="ECO:0000256" key="1">
    <source>
        <dbReference type="ARBA" id="ARBA00006566"/>
    </source>
</evidence>
<dbReference type="InterPro" id="IPR013750">
    <property type="entry name" value="GHMP_kinase_C_dom"/>
</dbReference>
<dbReference type="InterPro" id="IPR019741">
    <property type="entry name" value="Galactokinase_CS"/>
</dbReference>
<gene>
    <name evidence="15" type="primary">galK</name>
    <name evidence="15" type="ORF">CS062_03720</name>
</gene>
<feature type="domain" description="Galactokinase N-terminal" evidence="14">
    <location>
        <begin position="18"/>
        <end position="66"/>
    </location>
</feature>
<dbReference type="GO" id="GO:0005829">
    <property type="term" value="C:cytosol"/>
    <property type="evidence" value="ECO:0007669"/>
    <property type="project" value="TreeGrafter"/>
</dbReference>
<evidence type="ECO:0000256" key="3">
    <source>
        <dbReference type="ARBA" id="ARBA00022679"/>
    </source>
</evidence>
<dbReference type="PANTHER" id="PTHR10457">
    <property type="entry name" value="MEVALONATE KINASE/GALACTOKINASE"/>
    <property type="match status" value="1"/>
</dbReference>
<dbReference type="InterPro" id="IPR036554">
    <property type="entry name" value="GHMP_kinase_C_sf"/>
</dbReference>
<dbReference type="PANTHER" id="PTHR10457:SF7">
    <property type="entry name" value="GALACTOKINASE-RELATED"/>
    <property type="match status" value="1"/>
</dbReference>
<reference evidence="15 16" key="1">
    <citation type="submission" date="2017-11" db="EMBL/GenBank/DDBJ databases">
        <title>Draft genome sequence of Mitsuaria sp. HWN-4.</title>
        <authorList>
            <person name="Gundlapally S.R."/>
        </authorList>
    </citation>
    <scope>NUCLEOTIDE SEQUENCE [LARGE SCALE GENOMIC DNA]</scope>
    <source>
        <strain evidence="15 16">HWN-4</strain>
    </source>
</reference>
<organism evidence="15 16">
    <name type="scientific">Roseateles chitinivorans</name>
    <dbReference type="NCBI Taxonomy" id="2917965"/>
    <lineage>
        <taxon>Bacteria</taxon>
        <taxon>Pseudomonadati</taxon>
        <taxon>Pseudomonadota</taxon>
        <taxon>Betaproteobacteria</taxon>
        <taxon>Burkholderiales</taxon>
        <taxon>Sphaerotilaceae</taxon>
        <taxon>Roseateles</taxon>
    </lineage>
</organism>
<feature type="domain" description="GHMP kinase N-terminal" evidence="12">
    <location>
        <begin position="104"/>
        <end position="190"/>
    </location>
</feature>
<evidence type="ECO:0000256" key="10">
    <source>
        <dbReference type="ARBA" id="ARBA00023277"/>
    </source>
</evidence>
<dbReference type="Pfam" id="PF08544">
    <property type="entry name" value="GHMP_kinases_C"/>
    <property type="match status" value="1"/>
</dbReference>
<evidence type="ECO:0000256" key="11">
    <source>
        <dbReference type="NCBIfam" id="TIGR00131"/>
    </source>
</evidence>
<keyword evidence="8" id="KW-0460">Magnesium</keyword>